<dbReference type="eggNOG" id="COG0845">
    <property type="taxonomic scope" value="Bacteria"/>
</dbReference>
<feature type="domain" description="CzcB-like C-terminal circularly permuted SH3-like" evidence="7">
    <location>
        <begin position="369"/>
        <end position="429"/>
    </location>
</feature>
<feature type="domain" description="CusB-like beta-barrel" evidence="6">
    <location>
        <begin position="289"/>
        <end position="359"/>
    </location>
</feature>
<keyword evidence="9" id="KW-1185">Reference proteome</keyword>
<feature type="domain" description="YtkA-like" evidence="4">
    <location>
        <begin position="72"/>
        <end position="116"/>
    </location>
</feature>
<sequence>MRKYLIISFLLVLIGALAYNLFYKKQNLKTENNENYLFSIRDRETEITVYGVKKSLDVGLNKIFIKSNKNIKEVYFYMPPMPGMGEMREDAQLKKTGDDIYEATVNISMAGGWQVIFVLDDKKLSYNLNIPFYPDGEKQAQNNSLQLDTQKKEYIGLEVADVGYKELTESFNVVGYVSYDLSKAKVITLRSDGWVLDTFERFEGEEIKKGAPLLKILNPDLEIAKEELKLAKSLNREDLERAVLEKLKYLGKGEVVVSPVSGVITKKAVYDGGFVKSGEVAYEIVDTSTLWIVAEIPYIYLSSVKKNMEVLILSVGSEDSITGKIDYIFPQGDKESKTFKARIKLVNPKNLKINQLVDVLIEKPLGKVLAVPESAVIDTGDKQIVFLEISEGNYIPKKVKIGKCVQGYCQVLDGLKEGDKVVVEGNFLLDSEAQIRNIY</sequence>
<protein>
    <submittedName>
        <fullName evidence="8">Cation efflux system</fullName>
    </submittedName>
</protein>
<dbReference type="FunFam" id="2.40.420.20:FF:000003">
    <property type="entry name" value="Cation efflux system protein cusB"/>
    <property type="match status" value="1"/>
</dbReference>
<feature type="domain" description="CusB-like barrel-sandwich hybrid" evidence="5">
    <location>
        <begin position="185"/>
        <end position="283"/>
    </location>
</feature>
<dbReference type="GO" id="GO:0015679">
    <property type="term" value="P:plasma membrane copper ion transport"/>
    <property type="evidence" value="ECO:0007669"/>
    <property type="project" value="TreeGrafter"/>
</dbReference>
<reference evidence="8 9" key="1">
    <citation type="journal article" date="2009" name="J. Bacteriol.">
        <title>Complete and draft genome sequences of six members of the Aquificales.</title>
        <authorList>
            <person name="Reysenbach A.L."/>
            <person name="Hamamura N."/>
            <person name="Podar M."/>
            <person name="Griffiths E."/>
            <person name="Ferreira S."/>
            <person name="Hochstein R."/>
            <person name="Heidelberg J."/>
            <person name="Johnson J."/>
            <person name="Mead D."/>
            <person name="Pohorille A."/>
            <person name="Sarmiento M."/>
            <person name="Schweighofer K."/>
            <person name="Seshadri R."/>
            <person name="Voytek M.A."/>
        </authorList>
    </citation>
    <scope>NUCLEOTIDE SEQUENCE [LARGE SCALE GENOMIC DNA]</scope>
    <source>
        <strain evidence="9">Az-Fu1 / DSM 15241 / OCM 825</strain>
    </source>
</reference>
<dbReference type="Gene3D" id="2.40.50.100">
    <property type="match status" value="1"/>
</dbReference>
<dbReference type="SUPFAM" id="SSF111369">
    <property type="entry name" value="HlyD-like secretion proteins"/>
    <property type="match status" value="1"/>
</dbReference>
<dbReference type="Pfam" id="PF25975">
    <property type="entry name" value="CzcB_C"/>
    <property type="match status" value="1"/>
</dbReference>
<dbReference type="InterPro" id="IPR058792">
    <property type="entry name" value="Beta-barrel_RND_2"/>
</dbReference>
<dbReference type="AlphaFoldDB" id="C1DUI2"/>
<evidence type="ECO:0000259" key="6">
    <source>
        <dbReference type="Pfam" id="PF25954"/>
    </source>
</evidence>
<name>C1DUI2_SULAA</name>
<evidence type="ECO:0000313" key="9">
    <source>
        <dbReference type="Proteomes" id="UP000001369"/>
    </source>
</evidence>
<dbReference type="Gene3D" id="2.40.420.20">
    <property type="match status" value="1"/>
</dbReference>
<evidence type="ECO:0000256" key="2">
    <source>
        <dbReference type="ARBA" id="ARBA00022729"/>
    </source>
</evidence>
<keyword evidence="2" id="KW-0732">Signal</keyword>
<evidence type="ECO:0000259" key="5">
    <source>
        <dbReference type="Pfam" id="PF25919"/>
    </source>
</evidence>
<dbReference type="RefSeq" id="WP_012674816.1">
    <property type="nucleotide sequence ID" value="NC_012438.1"/>
</dbReference>
<dbReference type="STRING" id="204536.SULAZ_0789"/>
<dbReference type="HOGENOM" id="CLU_616293_0_0_0"/>
<dbReference type="Pfam" id="PF25954">
    <property type="entry name" value="Beta-barrel_RND_2"/>
    <property type="match status" value="1"/>
</dbReference>
<dbReference type="Proteomes" id="UP000001369">
    <property type="component" value="Chromosome"/>
</dbReference>
<dbReference type="InterPro" id="IPR051909">
    <property type="entry name" value="MFP_Cation_Efflux"/>
</dbReference>
<dbReference type="InterPro" id="IPR058649">
    <property type="entry name" value="CzcB_C"/>
</dbReference>
<evidence type="ECO:0000259" key="4">
    <source>
        <dbReference type="Pfam" id="PF13115"/>
    </source>
</evidence>
<dbReference type="OrthoDB" id="9765657at2"/>
<dbReference type="PANTHER" id="PTHR30097:SF4">
    <property type="entry name" value="SLR6042 PROTEIN"/>
    <property type="match status" value="1"/>
</dbReference>
<gene>
    <name evidence="8" type="ordered locus">SULAZ_0789</name>
</gene>
<dbReference type="Pfam" id="PF13115">
    <property type="entry name" value="YtkA"/>
    <property type="match status" value="1"/>
</dbReference>
<evidence type="ECO:0000259" key="7">
    <source>
        <dbReference type="Pfam" id="PF25975"/>
    </source>
</evidence>
<dbReference type="Gene3D" id="2.40.30.170">
    <property type="match status" value="1"/>
</dbReference>
<accession>C1DUI2</accession>
<dbReference type="InterPro" id="IPR058790">
    <property type="entry name" value="BSH_CusB"/>
</dbReference>
<dbReference type="GO" id="GO:0060003">
    <property type="term" value="P:copper ion export"/>
    <property type="evidence" value="ECO:0007669"/>
    <property type="project" value="TreeGrafter"/>
</dbReference>
<evidence type="ECO:0000256" key="3">
    <source>
        <dbReference type="ARBA" id="ARBA00023065"/>
    </source>
</evidence>
<dbReference type="InterPro" id="IPR032693">
    <property type="entry name" value="YtkA-like_dom"/>
</dbReference>
<organism evidence="8 9">
    <name type="scientific">Sulfurihydrogenibium azorense (strain DSM 15241 / OCM 825 / Az-Fu1)</name>
    <dbReference type="NCBI Taxonomy" id="204536"/>
    <lineage>
        <taxon>Bacteria</taxon>
        <taxon>Pseudomonadati</taxon>
        <taxon>Aquificota</taxon>
        <taxon>Aquificia</taxon>
        <taxon>Aquificales</taxon>
        <taxon>Hydrogenothermaceae</taxon>
        <taxon>Sulfurihydrogenibium</taxon>
    </lineage>
</organism>
<dbReference type="PANTHER" id="PTHR30097">
    <property type="entry name" value="CATION EFFLUX SYSTEM PROTEIN CUSB"/>
    <property type="match status" value="1"/>
</dbReference>
<dbReference type="Pfam" id="PF25919">
    <property type="entry name" value="BSH_CusB"/>
    <property type="match status" value="1"/>
</dbReference>
<keyword evidence="1" id="KW-0813">Transport</keyword>
<keyword evidence="3" id="KW-0406">Ion transport</keyword>
<evidence type="ECO:0000313" key="8">
    <source>
        <dbReference type="EMBL" id="ACN99503.1"/>
    </source>
</evidence>
<dbReference type="KEGG" id="saf:SULAZ_0789"/>
<dbReference type="EMBL" id="CP001229">
    <property type="protein sequence ID" value="ACN99503.1"/>
    <property type="molecule type" value="Genomic_DNA"/>
</dbReference>
<dbReference type="GO" id="GO:0030313">
    <property type="term" value="C:cell envelope"/>
    <property type="evidence" value="ECO:0007669"/>
    <property type="project" value="TreeGrafter"/>
</dbReference>
<proteinExistence type="predicted"/>
<evidence type="ECO:0000256" key="1">
    <source>
        <dbReference type="ARBA" id="ARBA00022448"/>
    </source>
</evidence>